<accession>A0ABW1ZCU4</accession>
<dbReference type="PANTHER" id="PTHR18964">
    <property type="entry name" value="ROK (REPRESSOR, ORF, KINASE) FAMILY"/>
    <property type="match status" value="1"/>
</dbReference>
<dbReference type="InterPro" id="IPR000600">
    <property type="entry name" value="ROK"/>
</dbReference>
<dbReference type="EMBL" id="JBHSWI010000001">
    <property type="protein sequence ID" value="MFC6646678.1"/>
    <property type="molecule type" value="Genomic_DNA"/>
</dbReference>
<proteinExistence type="inferred from homology"/>
<dbReference type="Pfam" id="PF00480">
    <property type="entry name" value="ROK"/>
    <property type="match status" value="1"/>
</dbReference>
<dbReference type="PANTHER" id="PTHR18964:SF149">
    <property type="entry name" value="BIFUNCTIONAL UDP-N-ACETYLGLUCOSAMINE 2-EPIMERASE_N-ACETYLMANNOSAMINE KINASE"/>
    <property type="match status" value="1"/>
</dbReference>
<evidence type="ECO:0000313" key="2">
    <source>
        <dbReference type="EMBL" id="MFC6646678.1"/>
    </source>
</evidence>
<dbReference type="Gene3D" id="3.30.420.40">
    <property type="match status" value="2"/>
</dbReference>
<evidence type="ECO:0000313" key="3">
    <source>
        <dbReference type="Proteomes" id="UP001596391"/>
    </source>
</evidence>
<reference evidence="3" key="1">
    <citation type="journal article" date="2019" name="Int. J. Syst. Evol. Microbiol.">
        <title>The Global Catalogue of Microorganisms (GCM) 10K type strain sequencing project: providing services to taxonomists for standard genome sequencing and annotation.</title>
        <authorList>
            <consortium name="The Broad Institute Genomics Platform"/>
            <consortium name="The Broad Institute Genome Sequencing Center for Infectious Disease"/>
            <person name="Wu L."/>
            <person name="Ma J."/>
        </authorList>
    </citation>
    <scope>NUCLEOTIDE SEQUENCE [LARGE SCALE GENOMIC DNA]</scope>
    <source>
        <strain evidence="3">CGMCC 1.16026</strain>
    </source>
</reference>
<dbReference type="RefSeq" id="WP_263370330.1">
    <property type="nucleotide sequence ID" value="NZ_JAGSYD010000001.1"/>
</dbReference>
<dbReference type="SUPFAM" id="SSF53067">
    <property type="entry name" value="Actin-like ATPase domain"/>
    <property type="match status" value="1"/>
</dbReference>
<dbReference type="Proteomes" id="UP001596391">
    <property type="component" value="Unassembled WGS sequence"/>
</dbReference>
<sequence length="324" mass="34844">MSTSTAFAAEPSIATGTTIGVILSQRIYAGLLEDGRLSGELKVFPATPLPDPEDEDDDMSLVELPTESIVEAICDSVLSLAKSHEAELAAIGVAIPGLVRNGVIDEAPNFPQLKGANLESRLEGALAERGIKTRVCIVNDADAMAAGLASTHGKLDSHIRVWTLGTGIGYGVYPFMKGVWEAGHTVVTLDDRENYCGCGGRGHLEGIMGQRAMRLRFLDMEPEEVFEAANRKSDPDPRCLEFKKLWHKALAAATSNALHVSGPGKFFVTGFNTRFLDTNMLRHYIGEMVKMSSLQSYSLEVVDDDQSVRVIGAAVAAMQMCGAQ</sequence>
<dbReference type="InterPro" id="IPR043129">
    <property type="entry name" value="ATPase_NBD"/>
</dbReference>
<comment type="similarity">
    <text evidence="1">Belongs to the ROK (NagC/XylR) family.</text>
</comment>
<gene>
    <name evidence="2" type="ORF">ACFQBQ_13995</name>
</gene>
<protein>
    <submittedName>
        <fullName evidence="2">ROK family protein</fullName>
    </submittedName>
</protein>
<keyword evidence="3" id="KW-1185">Reference proteome</keyword>
<evidence type="ECO:0000256" key="1">
    <source>
        <dbReference type="ARBA" id="ARBA00006479"/>
    </source>
</evidence>
<comment type="caution">
    <text evidence="2">The sequence shown here is derived from an EMBL/GenBank/DDBJ whole genome shotgun (WGS) entry which is preliminary data.</text>
</comment>
<name>A0ABW1ZCU4_9BACT</name>
<organism evidence="2 3">
    <name type="scientific">Granulicella cerasi</name>
    <dbReference type="NCBI Taxonomy" id="741063"/>
    <lineage>
        <taxon>Bacteria</taxon>
        <taxon>Pseudomonadati</taxon>
        <taxon>Acidobacteriota</taxon>
        <taxon>Terriglobia</taxon>
        <taxon>Terriglobales</taxon>
        <taxon>Acidobacteriaceae</taxon>
        <taxon>Granulicella</taxon>
    </lineage>
</organism>